<evidence type="ECO:0000313" key="2">
    <source>
        <dbReference type="Proteomes" id="UP000199649"/>
    </source>
</evidence>
<organism evidence="1 2">
    <name type="scientific">Agrococcus carbonis</name>
    <dbReference type="NCBI Taxonomy" id="684552"/>
    <lineage>
        <taxon>Bacteria</taxon>
        <taxon>Bacillati</taxon>
        <taxon>Actinomycetota</taxon>
        <taxon>Actinomycetes</taxon>
        <taxon>Micrococcales</taxon>
        <taxon>Microbacteriaceae</taxon>
        <taxon>Agrococcus</taxon>
    </lineage>
</organism>
<keyword evidence="2" id="KW-1185">Reference proteome</keyword>
<dbReference type="EMBL" id="LT629734">
    <property type="protein sequence ID" value="SDR72839.1"/>
    <property type="molecule type" value="Genomic_DNA"/>
</dbReference>
<dbReference type="STRING" id="684552.SAMN04489719_0559"/>
<dbReference type="Proteomes" id="UP000199649">
    <property type="component" value="Chromosome I"/>
</dbReference>
<evidence type="ECO:0000313" key="1">
    <source>
        <dbReference type="EMBL" id="SDR72839.1"/>
    </source>
</evidence>
<accession>A0A1H1LG54</accession>
<sequence>MRGMLCDTLFDVFGHRICCGRIPEWAARVGHPWRPVGEAPLNLYNVLWRAQEWVRSGMSG</sequence>
<proteinExistence type="predicted"/>
<protein>
    <submittedName>
        <fullName evidence="1">Uncharacterized protein</fullName>
    </submittedName>
</protein>
<dbReference type="AlphaFoldDB" id="A0A1H1LG54"/>
<dbReference type="RefSeq" id="WP_092665629.1">
    <property type="nucleotide sequence ID" value="NZ_LT629734.1"/>
</dbReference>
<reference evidence="2" key="1">
    <citation type="submission" date="2016-10" db="EMBL/GenBank/DDBJ databases">
        <authorList>
            <person name="Varghese N."/>
            <person name="Submissions S."/>
        </authorList>
    </citation>
    <scope>NUCLEOTIDE SEQUENCE [LARGE SCALE GENOMIC DNA]</scope>
    <source>
        <strain evidence="2">DSM 22965</strain>
    </source>
</reference>
<dbReference type="OrthoDB" id="5073916at2"/>
<name>A0A1H1LG54_9MICO</name>
<gene>
    <name evidence="1" type="ORF">SAMN04489719_0559</name>
</gene>